<accession>A0A2T2WFN3</accession>
<feature type="transmembrane region" description="Helical" evidence="7">
    <location>
        <begin position="251"/>
        <end position="277"/>
    </location>
</feature>
<dbReference type="InterPro" id="IPR000515">
    <property type="entry name" value="MetI-like"/>
</dbReference>
<dbReference type="GO" id="GO:0055085">
    <property type="term" value="P:transmembrane transport"/>
    <property type="evidence" value="ECO:0007669"/>
    <property type="project" value="InterPro"/>
</dbReference>
<dbReference type="PROSITE" id="PS50928">
    <property type="entry name" value="ABC_TM1"/>
    <property type="match status" value="1"/>
</dbReference>
<evidence type="ECO:0000256" key="2">
    <source>
        <dbReference type="ARBA" id="ARBA00022448"/>
    </source>
</evidence>
<feature type="domain" description="ABC transmembrane type-1" evidence="8">
    <location>
        <begin position="89"/>
        <end position="278"/>
    </location>
</feature>
<dbReference type="Proteomes" id="UP000241848">
    <property type="component" value="Unassembled WGS sequence"/>
</dbReference>
<dbReference type="InterPro" id="IPR035906">
    <property type="entry name" value="MetI-like_sf"/>
</dbReference>
<keyword evidence="5 7" id="KW-1133">Transmembrane helix</keyword>
<evidence type="ECO:0000256" key="7">
    <source>
        <dbReference type="RuleBase" id="RU363032"/>
    </source>
</evidence>
<comment type="similarity">
    <text evidence="7">Belongs to the binding-protein-dependent transport system permease family.</text>
</comment>
<dbReference type="AlphaFoldDB" id="A0A2T2WFN3"/>
<dbReference type="PANTHER" id="PTHR43386:SF1">
    <property type="entry name" value="D,D-DIPEPTIDE TRANSPORT SYSTEM PERMEASE PROTEIN DDPC-RELATED"/>
    <property type="match status" value="1"/>
</dbReference>
<evidence type="ECO:0000313" key="9">
    <source>
        <dbReference type="EMBL" id="PSR21055.1"/>
    </source>
</evidence>
<evidence type="ECO:0000259" key="8">
    <source>
        <dbReference type="PROSITE" id="PS50928"/>
    </source>
</evidence>
<feature type="transmembrane region" description="Helical" evidence="7">
    <location>
        <begin position="124"/>
        <end position="142"/>
    </location>
</feature>
<dbReference type="PANTHER" id="PTHR43386">
    <property type="entry name" value="OLIGOPEPTIDE TRANSPORT SYSTEM PERMEASE PROTEIN APPC"/>
    <property type="match status" value="1"/>
</dbReference>
<comment type="subcellular location">
    <subcellularLocation>
        <location evidence="1 7">Cell membrane</location>
        <topology evidence="1 7">Multi-pass membrane protein</topology>
    </subcellularLocation>
</comment>
<dbReference type="CDD" id="cd06261">
    <property type="entry name" value="TM_PBP2"/>
    <property type="match status" value="1"/>
</dbReference>
<feature type="transmembrane region" description="Helical" evidence="7">
    <location>
        <begin position="28"/>
        <end position="50"/>
    </location>
</feature>
<evidence type="ECO:0000256" key="6">
    <source>
        <dbReference type="ARBA" id="ARBA00023136"/>
    </source>
</evidence>
<keyword evidence="4 7" id="KW-0812">Transmembrane</keyword>
<sequence length="283" mass="30080">MVWEPLDEGGDKTPTASRVGRWLRRNPGGAVAAGVLLVIYLIVFVGPLIYRVSPITTHPVQALLPPGPGHPLGTDDLGRDVLARLLAGGRVSLIVGVMAMVVSIVVGVLVGALAGFFRGVVEMVLMRVVDAALAIPALILIMVEVTSFGNSPAIIILVIGLVNWPAMARVAFGEVLSLRERTFVEAAYGLGGTRSWILRRHIIPQLIPSILSMATLTIAWSILLESALSFLGLGIQPPLASWGSMLQNAQTYVFVDPILAVFPGLMILITVLSFNALGNALRD</sequence>
<dbReference type="GO" id="GO:0005886">
    <property type="term" value="C:plasma membrane"/>
    <property type="evidence" value="ECO:0007669"/>
    <property type="project" value="UniProtKB-SubCell"/>
</dbReference>
<evidence type="ECO:0000313" key="10">
    <source>
        <dbReference type="Proteomes" id="UP000241848"/>
    </source>
</evidence>
<gene>
    <name evidence="9" type="ORF">C7B45_12455</name>
</gene>
<dbReference type="Pfam" id="PF12911">
    <property type="entry name" value="OppC_N"/>
    <property type="match status" value="1"/>
</dbReference>
<name>A0A2T2WFN3_9FIRM</name>
<dbReference type="InterPro" id="IPR050366">
    <property type="entry name" value="BP-dependent_transpt_permease"/>
</dbReference>
<feature type="transmembrane region" description="Helical" evidence="7">
    <location>
        <begin position="154"/>
        <end position="172"/>
    </location>
</feature>
<feature type="transmembrane region" description="Helical" evidence="7">
    <location>
        <begin position="206"/>
        <end position="231"/>
    </location>
</feature>
<dbReference type="EMBL" id="PXYV01000044">
    <property type="protein sequence ID" value="PSR21055.1"/>
    <property type="molecule type" value="Genomic_DNA"/>
</dbReference>
<dbReference type="Gene3D" id="1.10.3720.10">
    <property type="entry name" value="MetI-like"/>
    <property type="match status" value="1"/>
</dbReference>
<dbReference type="SUPFAM" id="SSF161098">
    <property type="entry name" value="MetI-like"/>
    <property type="match status" value="1"/>
</dbReference>
<evidence type="ECO:0000256" key="5">
    <source>
        <dbReference type="ARBA" id="ARBA00022989"/>
    </source>
</evidence>
<dbReference type="InterPro" id="IPR025966">
    <property type="entry name" value="OppC_N"/>
</dbReference>
<comment type="caution">
    <text evidence="9">The sequence shown here is derived from an EMBL/GenBank/DDBJ whole genome shotgun (WGS) entry which is preliminary data.</text>
</comment>
<keyword evidence="6 7" id="KW-0472">Membrane</keyword>
<dbReference type="Pfam" id="PF00528">
    <property type="entry name" value="BPD_transp_1"/>
    <property type="match status" value="1"/>
</dbReference>
<feature type="transmembrane region" description="Helical" evidence="7">
    <location>
        <begin position="91"/>
        <end position="117"/>
    </location>
</feature>
<evidence type="ECO:0000256" key="1">
    <source>
        <dbReference type="ARBA" id="ARBA00004651"/>
    </source>
</evidence>
<reference evidence="9 10" key="1">
    <citation type="journal article" date="2014" name="BMC Genomics">
        <title>Comparison of environmental and isolate Sulfobacillus genomes reveals diverse carbon, sulfur, nitrogen, and hydrogen metabolisms.</title>
        <authorList>
            <person name="Justice N.B."/>
            <person name="Norman A."/>
            <person name="Brown C.T."/>
            <person name="Singh A."/>
            <person name="Thomas B.C."/>
            <person name="Banfield J.F."/>
        </authorList>
    </citation>
    <scope>NUCLEOTIDE SEQUENCE [LARGE SCALE GENOMIC DNA]</scope>
    <source>
        <strain evidence="9">AMDSBA3</strain>
    </source>
</reference>
<evidence type="ECO:0000256" key="3">
    <source>
        <dbReference type="ARBA" id="ARBA00022475"/>
    </source>
</evidence>
<proteinExistence type="inferred from homology"/>
<evidence type="ECO:0000256" key="4">
    <source>
        <dbReference type="ARBA" id="ARBA00022692"/>
    </source>
</evidence>
<keyword evidence="3" id="KW-1003">Cell membrane</keyword>
<keyword evidence="2 7" id="KW-0813">Transport</keyword>
<protein>
    <submittedName>
        <fullName evidence="9">ABC transporter permease</fullName>
    </submittedName>
</protein>
<organism evidence="9 10">
    <name type="scientific">Sulfobacillus acidophilus</name>
    <dbReference type="NCBI Taxonomy" id="53633"/>
    <lineage>
        <taxon>Bacteria</taxon>
        <taxon>Bacillati</taxon>
        <taxon>Bacillota</taxon>
        <taxon>Clostridia</taxon>
        <taxon>Eubacteriales</taxon>
        <taxon>Clostridiales Family XVII. Incertae Sedis</taxon>
        <taxon>Sulfobacillus</taxon>
    </lineage>
</organism>